<evidence type="ECO:0000313" key="16">
    <source>
        <dbReference type="Proteomes" id="UP000697330"/>
    </source>
</evidence>
<dbReference type="Pfam" id="PF00150">
    <property type="entry name" value="Cellulase"/>
    <property type="match status" value="1"/>
</dbReference>
<evidence type="ECO:0000256" key="6">
    <source>
        <dbReference type="ARBA" id="ARBA00022989"/>
    </source>
</evidence>
<protein>
    <recommendedName>
        <fullName evidence="12">Exo-1,3-beta-glucanase D</fullName>
    </recommendedName>
</protein>
<dbReference type="SUPFAM" id="SSF51445">
    <property type="entry name" value="(Trans)glycosidases"/>
    <property type="match status" value="1"/>
</dbReference>
<keyword evidence="7" id="KW-0472">Membrane</keyword>
<evidence type="ECO:0000256" key="7">
    <source>
        <dbReference type="ARBA" id="ARBA00023136"/>
    </source>
</evidence>
<keyword evidence="6" id="KW-1133">Transmembrane helix</keyword>
<dbReference type="RefSeq" id="WP_274959120.1">
    <property type="nucleotide sequence ID" value="NZ_DYWQ01000090.1"/>
</dbReference>
<dbReference type="Gene3D" id="3.20.20.80">
    <property type="entry name" value="Glycosidases"/>
    <property type="match status" value="1"/>
</dbReference>
<name>A0A921GHN5_9ACTN</name>
<evidence type="ECO:0000256" key="8">
    <source>
        <dbReference type="ARBA" id="ARBA00023180"/>
    </source>
</evidence>
<evidence type="ECO:0000256" key="4">
    <source>
        <dbReference type="ARBA" id="ARBA00022801"/>
    </source>
</evidence>
<dbReference type="InterPro" id="IPR017853">
    <property type="entry name" value="GH"/>
</dbReference>
<dbReference type="PANTHER" id="PTHR31297">
    <property type="entry name" value="GLUCAN ENDO-1,6-BETA-GLUCOSIDASE B"/>
    <property type="match status" value="1"/>
</dbReference>
<evidence type="ECO:0000256" key="13">
    <source>
        <dbReference type="RuleBase" id="RU361153"/>
    </source>
</evidence>
<evidence type="ECO:0000256" key="2">
    <source>
        <dbReference type="ARBA" id="ARBA00022475"/>
    </source>
</evidence>
<comment type="similarity">
    <text evidence="13">Belongs to the glycosyl hydrolase 5 (cellulase A) family.</text>
</comment>
<evidence type="ECO:0000256" key="5">
    <source>
        <dbReference type="ARBA" id="ARBA00022968"/>
    </source>
</evidence>
<evidence type="ECO:0000313" key="15">
    <source>
        <dbReference type="EMBL" id="HJF45328.1"/>
    </source>
</evidence>
<evidence type="ECO:0000256" key="9">
    <source>
        <dbReference type="ARBA" id="ARBA00023295"/>
    </source>
</evidence>
<organism evidence="15 16">
    <name type="scientific">Thermophilibacter provencensis</name>
    <dbReference type="NCBI Taxonomy" id="1852386"/>
    <lineage>
        <taxon>Bacteria</taxon>
        <taxon>Bacillati</taxon>
        <taxon>Actinomycetota</taxon>
        <taxon>Coriobacteriia</taxon>
        <taxon>Coriobacteriales</taxon>
        <taxon>Atopobiaceae</taxon>
        <taxon>Thermophilibacter</taxon>
    </lineage>
</organism>
<evidence type="ECO:0000256" key="10">
    <source>
        <dbReference type="ARBA" id="ARBA00023316"/>
    </source>
</evidence>
<keyword evidence="2" id="KW-1003">Cell membrane</keyword>
<dbReference type="Proteomes" id="UP000697330">
    <property type="component" value="Unassembled WGS sequence"/>
</dbReference>
<comment type="caution">
    <text evidence="15">The sequence shown here is derived from an EMBL/GenBank/DDBJ whole genome shotgun (WGS) entry which is preliminary data.</text>
</comment>
<dbReference type="GO" id="GO:0008422">
    <property type="term" value="F:beta-glucosidase activity"/>
    <property type="evidence" value="ECO:0007669"/>
    <property type="project" value="TreeGrafter"/>
</dbReference>
<evidence type="ECO:0000256" key="11">
    <source>
        <dbReference type="ARBA" id="ARBA00037126"/>
    </source>
</evidence>
<keyword evidence="4 13" id="KW-0378">Hydrolase</keyword>
<evidence type="ECO:0000256" key="3">
    <source>
        <dbReference type="ARBA" id="ARBA00022692"/>
    </source>
</evidence>
<proteinExistence type="inferred from homology"/>
<keyword evidence="9 13" id="KW-0326">Glycosidase</keyword>
<dbReference type="AlphaFoldDB" id="A0A921GHN5"/>
<keyword evidence="8" id="KW-0325">Glycoprotein</keyword>
<keyword evidence="10" id="KW-0961">Cell wall biogenesis/degradation</keyword>
<dbReference type="GO" id="GO:0009986">
    <property type="term" value="C:cell surface"/>
    <property type="evidence" value="ECO:0007669"/>
    <property type="project" value="TreeGrafter"/>
</dbReference>
<accession>A0A921GHN5</accession>
<dbReference type="GO" id="GO:0005576">
    <property type="term" value="C:extracellular region"/>
    <property type="evidence" value="ECO:0007669"/>
    <property type="project" value="TreeGrafter"/>
</dbReference>
<dbReference type="PANTHER" id="PTHR31297:SF34">
    <property type="entry name" value="GLUCAN 1,3-BETA-GLUCOSIDASE 2"/>
    <property type="match status" value="1"/>
</dbReference>
<keyword evidence="3" id="KW-0812">Transmembrane</keyword>
<dbReference type="GO" id="GO:0009251">
    <property type="term" value="P:glucan catabolic process"/>
    <property type="evidence" value="ECO:0007669"/>
    <property type="project" value="TreeGrafter"/>
</dbReference>
<reference evidence="15" key="2">
    <citation type="submission" date="2021-09" db="EMBL/GenBank/DDBJ databases">
        <authorList>
            <person name="Gilroy R."/>
        </authorList>
    </citation>
    <scope>NUCLEOTIDE SEQUENCE</scope>
    <source>
        <strain evidence="15">CHK124-7917</strain>
    </source>
</reference>
<dbReference type="InterPro" id="IPR050386">
    <property type="entry name" value="Glycosyl_hydrolase_5"/>
</dbReference>
<comment type="function">
    <text evidence="11">Glucosidase involved in the degradation of cellulosic biomass. Active on lichenan.</text>
</comment>
<dbReference type="GO" id="GO:0005886">
    <property type="term" value="C:plasma membrane"/>
    <property type="evidence" value="ECO:0007669"/>
    <property type="project" value="UniProtKB-SubCell"/>
</dbReference>
<evidence type="ECO:0000256" key="1">
    <source>
        <dbReference type="ARBA" id="ARBA00004401"/>
    </source>
</evidence>
<dbReference type="EMBL" id="DYWQ01000090">
    <property type="protein sequence ID" value="HJF45328.1"/>
    <property type="molecule type" value="Genomic_DNA"/>
</dbReference>
<dbReference type="InterPro" id="IPR001547">
    <property type="entry name" value="Glyco_hydro_5"/>
</dbReference>
<gene>
    <name evidence="15" type="ORF">K8U72_06035</name>
</gene>
<reference evidence="15" key="1">
    <citation type="journal article" date="2021" name="PeerJ">
        <title>Extensive microbial diversity within the chicken gut microbiome revealed by metagenomics and culture.</title>
        <authorList>
            <person name="Gilroy R."/>
            <person name="Ravi A."/>
            <person name="Getino M."/>
            <person name="Pursley I."/>
            <person name="Horton D.L."/>
            <person name="Alikhan N.F."/>
            <person name="Baker D."/>
            <person name="Gharbi K."/>
            <person name="Hall N."/>
            <person name="Watson M."/>
            <person name="Adriaenssens E.M."/>
            <person name="Foster-Nyarko E."/>
            <person name="Jarju S."/>
            <person name="Secka A."/>
            <person name="Antonio M."/>
            <person name="Oren A."/>
            <person name="Chaudhuri R.R."/>
            <person name="La Ragione R."/>
            <person name="Hildebrand F."/>
            <person name="Pallen M.J."/>
        </authorList>
    </citation>
    <scope>NUCLEOTIDE SEQUENCE</scope>
    <source>
        <strain evidence="15">CHK124-7917</strain>
    </source>
</reference>
<keyword evidence="5" id="KW-0735">Signal-anchor</keyword>
<dbReference type="GO" id="GO:0071555">
    <property type="term" value="P:cell wall organization"/>
    <property type="evidence" value="ECO:0007669"/>
    <property type="project" value="UniProtKB-KW"/>
</dbReference>
<feature type="domain" description="Glycoside hydrolase family 5" evidence="14">
    <location>
        <begin position="60"/>
        <end position="220"/>
    </location>
</feature>
<evidence type="ECO:0000259" key="14">
    <source>
        <dbReference type="Pfam" id="PF00150"/>
    </source>
</evidence>
<evidence type="ECO:0000256" key="12">
    <source>
        <dbReference type="ARBA" id="ARBA00041260"/>
    </source>
</evidence>
<sequence length="347" mass="38773">MGNRSLHGVNLTGWLTLESWVTPELFAGAGALDEESLVTALGERRYADCVRAHRREFVTRDEFVKIAARGFNAVRLPVPWYVYGDDGPEPGPYVGCIELVDQALDWAEEIGLKVIFALAINPGAPHTDNGTSPDNADCHIAREEMLDVVYALSRRYASRMGFFGIELADDPVVQVRRGLMLTDGVPIHRLRNYYREAYELVRNAAGEDPVVIMPDAAFPGGWGRFMAQRHYKNVWLDCHLDRTSVRVDVSGPAGVRRLVAALEKRVHDARRSGMQVMVGKWSSSLPIADSQMTPEGRIALERVYTSEQIGAYEKCPAWFFNTWKTSGKLASWDARVALATFERGMIV</sequence>
<comment type="subcellular location">
    <subcellularLocation>
        <location evidence="1">Cell membrane</location>
        <topology evidence="1">Single-pass type II membrane protein</topology>
    </subcellularLocation>
</comment>